<dbReference type="InterPro" id="IPR006091">
    <property type="entry name" value="Acyl-CoA_Oxase/DH_mid-dom"/>
</dbReference>
<dbReference type="InterPro" id="IPR036250">
    <property type="entry name" value="AcylCo_DH-like_C"/>
</dbReference>
<dbReference type="InterPro" id="IPR037069">
    <property type="entry name" value="AcylCoA_DH/ox_N_sf"/>
</dbReference>
<evidence type="ECO:0000313" key="9">
    <source>
        <dbReference type="EMBL" id="QGG94572.1"/>
    </source>
</evidence>
<dbReference type="FunFam" id="2.40.110.10:FF:000011">
    <property type="entry name" value="Acyl-CoA dehydrogenase FadE34"/>
    <property type="match status" value="1"/>
</dbReference>
<evidence type="ECO:0000256" key="2">
    <source>
        <dbReference type="ARBA" id="ARBA00009347"/>
    </source>
</evidence>
<keyword evidence="3" id="KW-0285">Flavoprotein</keyword>
<dbReference type="Pfam" id="PF02771">
    <property type="entry name" value="Acyl-CoA_dh_N"/>
    <property type="match status" value="1"/>
</dbReference>
<accession>A0A5Q2RI60</accession>
<evidence type="ECO:0000259" key="6">
    <source>
        <dbReference type="Pfam" id="PF00441"/>
    </source>
</evidence>
<comment type="similarity">
    <text evidence="2">Belongs to the acyl-CoA dehydrogenase family.</text>
</comment>
<dbReference type="Pfam" id="PF02770">
    <property type="entry name" value="Acyl-CoA_dh_M"/>
    <property type="match status" value="1"/>
</dbReference>
<dbReference type="Proteomes" id="UP000334019">
    <property type="component" value="Chromosome"/>
</dbReference>
<dbReference type="Gene3D" id="1.10.540.10">
    <property type="entry name" value="Acyl-CoA dehydrogenase/oxidase, N-terminal domain"/>
    <property type="match status" value="2"/>
</dbReference>
<dbReference type="InterPro" id="IPR052161">
    <property type="entry name" value="Mycobact_Acyl-CoA_DH"/>
</dbReference>
<feature type="domain" description="Acyl-CoA oxidase/dehydrogenase middle" evidence="7">
    <location>
        <begin position="456"/>
        <end position="550"/>
    </location>
</feature>
<dbReference type="GO" id="GO:0016627">
    <property type="term" value="F:oxidoreductase activity, acting on the CH-CH group of donors"/>
    <property type="evidence" value="ECO:0007669"/>
    <property type="project" value="InterPro"/>
</dbReference>
<dbReference type="InterPro" id="IPR046373">
    <property type="entry name" value="Acyl-CoA_Oxase/DH_mid-dom_sf"/>
</dbReference>
<dbReference type="GO" id="GO:0005886">
    <property type="term" value="C:plasma membrane"/>
    <property type="evidence" value="ECO:0007669"/>
    <property type="project" value="TreeGrafter"/>
</dbReference>
<dbReference type="InterPro" id="IPR009075">
    <property type="entry name" value="AcylCo_DH/oxidase_C"/>
</dbReference>
<dbReference type="InterPro" id="IPR009100">
    <property type="entry name" value="AcylCoA_DH/oxidase_NM_dom_sf"/>
</dbReference>
<keyword evidence="10" id="KW-1185">Reference proteome</keyword>
<dbReference type="GO" id="GO:0050660">
    <property type="term" value="F:flavin adenine dinucleotide binding"/>
    <property type="evidence" value="ECO:0007669"/>
    <property type="project" value="InterPro"/>
</dbReference>
<dbReference type="SUPFAM" id="SSF56645">
    <property type="entry name" value="Acyl-CoA dehydrogenase NM domain-like"/>
    <property type="match status" value="2"/>
</dbReference>
<sequence length="714" mass="74612">MTLAITDDHKALADTVADFLRKHDARGANRALLDGADPALPSFWSAAADLGWFGLHVPEEHGGSGYGIEELAIVVEQLGRALTPGPFVPSMIASAVIAAAGDDAAADLLPGFADGSTVAGVATGGDLELRDGALHGTAIVVGADLATVLVAAAGEDVVVVDRGAEGVTVPARPSLDPARPAAQVTFDGAAGRVITGAASSLRDLGRVLYSAEAVGLCAEATEMAAAYAKERQQFGRPIAMFQGVKHHCANMAVATELLNSATWDAARAAATGGDQLAYAAAVAASLAAPAADLCANLNTQVHGGIAMTYEHDAHLFMRRATSLLNIVDAEAAARDLVDLTRQGVVRTKSMELPPEAEAIREEVRAFAQSIEGLSDEEKRAKLVETGYAVPHWPKPYGREAKAVEQLVIEQVFAEHGIETPQYGITGWNILTLIQYATEDQVARWVQPALNQEVIWCQLFSEPEAGSDAAGVKTKATRVEGGWLVNGQKVWTSGAHQAGMGFATVRTNPDVPKHDGITMMVIDMHAEGVEVRPIKMPSGQSNFNEVFFTDVFVPDDDVVGPVDGGWTVARATLGNESVSIGGGTGGTPPSALVPLYDAHPERLYGGAARIGRYAAQIQAMGLLNLRSAHRAVAGGEPGPEGAMTKLVLSELGHEAVAIMVELLGDDALFTDGPGAMSSGMALMHRGMSIAGGTSEIKRNQIGERILGLPRDPLLK</sequence>
<dbReference type="RefSeq" id="WP_153758678.1">
    <property type="nucleotide sequence ID" value="NZ_CP045851.1"/>
</dbReference>
<dbReference type="Gene3D" id="2.40.110.10">
    <property type="entry name" value="Butyryl-CoA Dehydrogenase, subunit A, domain 2"/>
    <property type="match status" value="1"/>
</dbReference>
<evidence type="ECO:0000259" key="8">
    <source>
        <dbReference type="Pfam" id="PF02771"/>
    </source>
</evidence>
<keyword evidence="4" id="KW-0274">FAD</keyword>
<dbReference type="InterPro" id="IPR013786">
    <property type="entry name" value="AcylCoA_DH/ox_N"/>
</dbReference>
<feature type="domain" description="Acyl-CoA dehydrogenase/oxidase N-terminal" evidence="8">
    <location>
        <begin position="6"/>
        <end position="115"/>
    </location>
</feature>
<comment type="cofactor">
    <cofactor evidence="1">
        <name>FAD</name>
        <dbReference type="ChEBI" id="CHEBI:57692"/>
    </cofactor>
</comment>
<dbReference type="SUPFAM" id="SSF47203">
    <property type="entry name" value="Acyl-CoA dehydrogenase C-terminal domain-like"/>
    <property type="match status" value="2"/>
</dbReference>
<dbReference type="Pfam" id="PF00441">
    <property type="entry name" value="Acyl-CoA_dh_1"/>
    <property type="match status" value="2"/>
</dbReference>
<keyword evidence="5" id="KW-0560">Oxidoreductase</keyword>
<dbReference type="EMBL" id="CP045851">
    <property type="protein sequence ID" value="QGG94572.1"/>
    <property type="molecule type" value="Genomic_DNA"/>
</dbReference>
<evidence type="ECO:0000256" key="4">
    <source>
        <dbReference type="ARBA" id="ARBA00022827"/>
    </source>
</evidence>
<feature type="domain" description="Acyl-CoA dehydrogenase/oxidase C-terminal" evidence="6">
    <location>
        <begin position="203"/>
        <end position="321"/>
    </location>
</feature>
<evidence type="ECO:0000256" key="5">
    <source>
        <dbReference type="ARBA" id="ARBA00023002"/>
    </source>
</evidence>
<feature type="domain" description="Acyl-CoA dehydrogenase/oxidase C-terminal" evidence="6">
    <location>
        <begin position="563"/>
        <end position="705"/>
    </location>
</feature>
<evidence type="ECO:0000256" key="3">
    <source>
        <dbReference type="ARBA" id="ARBA00022630"/>
    </source>
</evidence>
<organism evidence="9 10">
    <name type="scientific">Actinomarinicola tropica</name>
    <dbReference type="NCBI Taxonomy" id="2789776"/>
    <lineage>
        <taxon>Bacteria</taxon>
        <taxon>Bacillati</taxon>
        <taxon>Actinomycetota</taxon>
        <taxon>Acidimicrobiia</taxon>
        <taxon>Acidimicrobiales</taxon>
        <taxon>Iamiaceae</taxon>
        <taxon>Actinomarinicola</taxon>
    </lineage>
</organism>
<dbReference type="PANTHER" id="PTHR43292">
    <property type="entry name" value="ACYL-COA DEHYDROGENASE"/>
    <property type="match status" value="1"/>
</dbReference>
<protein>
    <submittedName>
        <fullName evidence="9">Acyl-CoA dehydrogenase</fullName>
    </submittedName>
</protein>
<dbReference type="PANTHER" id="PTHR43292:SF4">
    <property type="entry name" value="ACYL-COA DEHYDROGENASE FADE34"/>
    <property type="match status" value="1"/>
</dbReference>
<gene>
    <name evidence="9" type="ORF">GH723_05315</name>
</gene>
<proteinExistence type="inferred from homology"/>
<name>A0A5Q2RI60_9ACTN</name>
<dbReference type="KEGG" id="atq:GH723_05315"/>
<dbReference type="Gene3D" id="1.20.140.10">
    <property type="entry name" value="Butyryl-CoA Dehydrogenase, subunit A, domain 3"/>
    <property type="match status" value="2"/>
</dbReference>
<reference evidence="9 10" key="1">
    <citation type="submission" date="2019-11" db="EMBL/GenBank/DDBJ databases">
        <authorList>
            <person name="He Y."/>
        </authorList>
    </citation>
    <scope>NUCLEOTIDE SEQUENCE [LARGE SCALE GENOMIC DNA]</scope>
    <source>
        <strain evidence="9 10">SCSIO 58843</strain>
    </source>
</reference>
<dbReference type="AlphaFoldDB" id="A0A5Q2RI60"/>
<evidence type="ECO:0000256" key="1">
    <source>
        <dbReference type="ARBA" id="ARBA00001974"/>
    </source>
</evidence>
<evidence type="ECO:0000313" key="10">
    <source>
        <dbReference type="Proteomes" id="UP000334019"/>
    </source>
</evidence>
<evidence type="ECO:0000259" key="7">
    <source>
        <dbReference type="Pfam" id="PF02770"/>
    </source>
</evidence>